<name>A0A1G6LVI0_9ACTN</name>
<evidence type="ECO:0000313" key="2">
    <source>
        <dbReference type="Proteomes" id="UP000199034"/>
    </source>
</evidence>
<organism evidence="1 2">
    <name type="scientific">Nocardioides lianchengensis</name>
    <dbReference type="NCBI Taxonomy" id="1045774"/>
    <lineage>
        <taxon>Bacteria</taxon>
        <taxon>Bacillati</taxon>
        <taxon>Actinomycetota</taxon>
        <taxon>Actinomycetes</taxon>
        <taxon>Propionibacteriales</taxon>
        <taxon>Nocardioidaceae</taxon>
        <taxon>Nocardioides</taxon>
    </lineage>
</organism>
<sequence length="119" mass="12399">MGAVLGEAANATARKDEEGFTRAELALQAMTDLGPLHFRVLAVLADSVVVTEQDGGDNLGQFVAEYVATKAAMSEVVVEHCLLNLANSGLTKLTSVLGGNAYPLTDLGRAVLRAAEEVV</sequence>
<evidence type="ECO:0000313" key="1">
    <source>
        <dbReference type="EMBL" id="SDC47231.1"/>
    </source>
</evidence>
<accession>A0A1G6LVI0</accession>
<dbReference type="Proteomes" id="UP000199034">
    <property type="component" value="Unassembled WGS sequence"/>
</dbReference>
<proteinExistence type="predicted"/>
<dbReference type="AlphaFoldDB" id="A0A1G6LVI0"/>
<keyword evidence="2" id="KW-1185">Reference proteome</keyword>
<reference evidence="2" key="1">
    <citation type="submission" date="2016-10" db="EMBL/GenBank/DDBJ databases">
        <authorList>
            <person name="Varghese N."/>
            <person name="Submissions S."/>
        </authorList>
    </citation>
    <scope>NUCLEOTIDE SEQUENCE [LARGE SCALE GENOMIC DNA]</scope>
    <source>
        <strain evidence="2">CGMCC 4.6858</strain>
    </source>
</reference>
<gene>
    <name evidence="1" type="ORF">SAMN05421872_102372</name>
</gene>
<protein>
    <submittedName>
        <fullName evidence="1">Uncharacterized protein</fullName>
    </submittedName>
</protein>
<dbReference type="EMBL" id="FMZM01000002">
    <property type="protein sequence ID" value="SDC47231.1"/>
    <property type="molecule type" value="Genomic_DNA"/>
</dbReference>